<feature type="compositionally biased region" description="Basic and acidic residues" evidence="4">
    <location>
        <begin position="239"/>
        <end position="254"/>
    </location>
</feature>
<dbReference type="InterPro" id="IPR018060">
    <property type="entry name" value="HTH_AraC"/>
</dbReference>
<keyword evidence="2" id="KW-0238">DNA-binding</keyword>
<dbReference type="InterPro" id="IPR020449">
    <property type="entry name" value="Tscrpt_reg_AraC-type_HTH"/>
</dbReference>
<evidence type="ECO:0000256" key="4">
    <source>
        <dbReference type="SAM" id="MobiDB-lite"/>
    </source>
</evidence>
<dbReference type="PRINTS" id="PR00032">
    <property type="entry name" value="HTHARAC"/>
</dbReference>
<dbReference type="Pfam" id="PF12833">
    <property type="entry name" value="HTH_18"/>
    <property type="match status" value="1"/>
</dbReference>
<evidence type="ECO:0000259" key="6">
    <source>
        <dbReference type="PROSITE" id="PS01124"/>
    </source>
</evidence>
<feature type="region of interest" description="Disordered" evidence="4">
    <location>
        <begin position="238"/>
        <end position="261"/>
    </location>
</feature>
<feature type="domain" description="HTH araC/xylS-type" evidence="6">
    <location>
        <begin position="266"/>
        <end position="372"/>
    </location>
</feature>
<dbReference type="SMART" id="SM00342">
    <property type="entry name" value="HTH_ARAC"/>
    <property type="match status" value="1"/>
</dbReference>
<evidence type="ECO:0000313" key="8">
    <source>
        <dbReference type="Proteomes" id="UP001595621"/>
    </source>
</evidence>
<name>A0ABV7GME0_9GAMM</name>
<keyword evidence="3" id="KW-0804">Transcription</keyword>
<dbReference type="SUPFAM" id="SSF46689">
    <property type="entry name" value="Homeodomain-like"/>
    <property type="match status" value="1"/>
</dbReference>
<feature type="transmembrane region" description="Helical" evidence="5">
    <location>
        <begin position="6"/>
        <end position="25"/>
    </location>
</feature>
<dbReference type="InterPro" id="IPR009057">
    <property type="entry name" value="Homeodomain-like_sf"/>
</dbReference>
<dbReference type="InterPro" id="IPR018062">
    <property type="entry name" value="HTH_AraC-typ_CS"/>
</dbReference>
<reference evidence="8" key="1">
    <citation type="journal article" date="2019" name="Int. J. Syst. Evol. Microbiol.">
        <title>The Global Catalogue of Microorganisms (GCM) 10K type strain sequencing project: providing services to taxonomists for standard genome sequencing and annotation.</title>
        <authorList>
            <consortium name="The Broad Institute Genomics Platform"/>
            <consortium name="The Broad Institute Genome Sequencing Center for Infectious Disease"/>
            <person name="Wu L."/>
            <person name="Ma J."/>
        </authorList>
    </citation>
    <scope>NUCLEOTIDE SEQUENCE [LARGE SCALE GENOMIC DNA]</scope>
    <source>
        <strain evidence="8">KCTC 52277</strain>
    </source>
</reference>
<keyword evidence="5" id="KW-0472">Membrane</keyword>
<organism evidence="7 8">
    <name type="scientific">Shewanella submarina</name>
    <dbReference type="NCBI Taxonomy" id="2016376"/>
    <lineage>
        <taxon>Bacteria</taxon>
        <taxon>Pseudomonadati</taxon>
        <taxon>Pseudomonadota</taxon>
        <taxon>Gammaproteobacteria</taxon>
        <taxon>Alteromonadales</taxon>
        <taxon>Shewanellaceae</taxon>
        <taxon>Shewanella</taxon>
    </lineage>
</organism>
<keyword evidence="1" id="KW-0805">Transcription regulation</keyword>
<dbReference type="PROSITE" id="PS00041">
    <property type="entry name" value="HTH_ARAC_FAMILY_1"/>
    <property type="match status" value="1"/>
</dbReference>
<evidence type="ECO:0000256" key="1">
    <source>
        <dbReference type="ARBA" id="ARBA00023015"/>
    </source>
</evidence>
<dbReference type="PANTHER" id="PTHR43280:SF29">
    <property type="entry name" value="ARAC-FAMILY TRANSCRIPTIONAL REGULATOR"/>
    <property type="match status" value="1"/>
</dbReference>
<gene>
    <name evidence="7" type="ORF">ACFOE0_19195</name>
</gene>
<feature type="transmembrane region" description="Helical" evidence="5">
    <location>
        <begin position="135"/>
        <end position="156"/>
    </location>
</feature>
<proteinExistence type="predicted"/>
<evidence type="ECO:0000256" key="3">
    <source>
        <dbReference type="ARBA" id="ARBA00023163"/>
    </source>
</evidence>
<keyword evidence="8" id="KW-1185">Reference proteome</keyword>
<feature type="transmembrane region" description="Helical" evidence="5">
    <location>
        <begin position="206"/>
        <end position="225"/>
    </location>
</feature>
<evidence type="ECO:0000256" key="5">
    <source>
        <dbReference type="SAM" id="Phobius"/>
    </source>
</evidence>
<dbReference type="Gene3D" id="1.10.10.60">
    <property type="entry name" value="Homeodomain-like"/>
    <property type="match status" value="2"/>
</dbReference>
<feature type="transmembrane region" description="Helical" evidence="5">
    <location>
        <begin position="177"/>
        <end position="194"/>
    </location>
</feature>
<evidence type="ECO:0000313" key="7">
    <source>
        <dbReference type="EMBL" id="MFC3140292.1"/>
    </source>
</evidence>
<feature type="transmembrane region" description="Helical" evidence="5">
    <location>
        <begin position="58"/>
        <end position="82"/>
    </location>
</feature>
<feature type="transmembrane region" description="Helical" evidence="5">
    <location>
        <begin position="32"/>
        <end position="52"/>
    </location>
</feature>
<evidence type="ECO:0000256" key="2">
    <source>
        <dbReference type="ARBA" id="ARBA00023125"/>
    </source>
</evidence>
<dbReference type="PROSITE" id="PS01124">
    <property type="entry name" value="HTH_ARAC_FAMILY_2"/>
    <property type="match status" value="1"/>
</dbReference>
<comment type="caution">
    <text evidence="7">The sequence shown here is derived from an EMBL/GenBank/DDBJ whole genome shotgun (WGS) entry which is preliminary data.</text>
</comment>
<sequence>MQELRDYIFVIGSLQGFILFVLLVFDSRVNRGSRILGGLCLGLAISFLLPFIVQERHIFGVGWLIGPVFYLPACYGALSYLYIRTTVSSMPLSLADSVHFLPLLACYLINFDTLFDGNQMLALVSPGGSAEPLIWKYRLSQLIVFSQAFFYSALTLRFLLRYRRQASEQLASFNPNIFNWLITLMGFNFAIWSLKAVLNYGSGSQLLVLLADLIIVALIYFIGFAQWRNPSLFSVVESKPTEEPGRTPPDEVDKTGPSAMDSDTGRALIAEIREQMQSKQLYLDSGLTLAALASHIGASPHLVSEALNRHEGQNFHTFINGYRVDKVCASLKLHPEDNILNLALDAGFSSKSAFNAIFKKMTGVTPSQYRRALNSPDL</sequence>
<dbReference type="PANTHER" id="PTHR43280">
    <property type="entry name" value="ARAC-FAMILY TRANSCRIPTIONAL REGULATOR"/>
    <property type="match status" value="1"/>
</dbReference>
<dbReference type="EMBL" id="JBHRTD010000018">
    <property type="protein sequence ID" value="MFC3140292.1"/>
    <property type="molecule type" value="Genomic_DNA"/>
</dbReference>
<keyword evidence="5" id="KW-1133">Transmembrane helix</keyword>
<dbReference type="Proteomes" id="UP001595621">
    <property type="component" value="Unassembled WGS sequence"/>
</dbReference>
<accession>A0ABV7GME0</accession>
<protein>
    <submittedName>
        <fullName evidence="7">Helix-turn-helix domain-containing protein</fullName>
    </submittedName>
</protein>
<keyword evidence="5" id="KW-0812">Transmembrane</keyword>